<protein>
    <submittedName>
        <fullName evidence="5">Cysteine-rich venom protein-like isoform X1</fullName>
    </submittedName>
</protein>
<name>A0AAJ7UD19_PETMA</name>
<evidence type="ECO:0000313" key="4">
    <source>
        <dbReference type="Proteomes" id="UP001318040"/>
    </source>
</evidence>
<dbReference type="InterPro" id="IPR035940">
    <property type="entry name" value="CAP_sf"/>
</dbReference>
<accession>A0AAJ7UD19</accession>
<dbReference type="SUPFAM" id="SSF55797">
    <property type="entry name" value="PR-1-like"/>
    <property type="match status" value="1"/>
</dbReference>
<evidence type="ECO:0000259" key="3">
    <source>
        <dbReference type="SMART" id="SM00198"/>
    </source>
</evidence>
<dbReference type="FunFam" id="3.40.33.10:FF:000005">
    <property type="entry name" value="Cysteine-rich secretory protein 2"/>
    <property type="match status" value="1"/>
</dbReference>
<dbReference type="InterPro" id="IPR013871">
    <property type="entry name" value="Cysteine_rich_secretory"/>
</dbReference>
<dbReference type="PANTHER" id="PTHR10334">
    <property type="entry name" value="CYSTEINE-RICH SECRETORY PROTEIN-RELATED"/>
    <property type="match status" value="1"/>
</dbReference>
<gene>
    <name evidence="5" type="primary">LOC116955538</name>
</gene>
<dbReference type="Pfam" id="PF00188">
    <property type="entry name" value="CAP"/>
    <property type="match status" value="1"/>
</dbReference>
<feature type="domain" description="SCP" evidence="3">
    <location>
        <begin position="50"/>
        <end position="194"/>
    </location>
</feature>
<evidence type="ECO:0000256" key="2">
    <source>
        <dbReference type="SAM" id="SignalP"/>
    </source>
</evidence>
<dbReference type="SMART" id="SM00198">
    <property type="entry name" value="SCP"/>
    <property type="match status" value="1"/>
</dbReference>
<keyword evidence="4" id="KW-1185">Reference proteome</keyword>
<dbReference type="PROSITE" id="PS01009">
    <property type="entry name" value="CRISP_1"/>
    <property type="match status" value="1"/>
</dbReference>
<dbReference type="Proteomes" id="UP001318040">
    <property type="component" value="Chromosome 60"/>
</dbReference>
<dbReference type="RefSeq" id="XP_032832562.1">
    <property type="nucleotide sequence ID" value="XM_032976671.1"/>
</dbReference>
<dbReference type="InterPro" id="IPR018244">
    <property type="entry name" value="Allrgn_V5/Tpx1_CS"/>
</dbReference>
<dbReference type="InterPro" id="IPR014044">
    <property type="entry name" value="CAP_dom"/>
</dbReference>
<dbReference type="KEGG" id="pmrn:116955538"/>
<dbReference type="SUPFAM" id="SSF57546">
    <property type="entry name" value="Crisp domain-like"/>
    <property type="match status" value="1"/>
</dbReference>
<dbReference type="InterPro" id="IPR042076">
    <property type="entry name" value="Crisp-like_dom"/>
</dbReference>
<sequence>MATMSSVPLVVVAAHTMLLLLTITLVIVPVRGDDADWMSEHPEMDTSQESVQQSIVDQHNAIRCNVTPPARNMLKMVWNSDWEESSRKWINNCSFTHRTEKELKHHGWQCGENIFMSPTARLWEDALHEWELESEKPGFEFGFGALGPGMVGHYTQLVWYQSFEVGCAVNYCPSGEPYKYFYLCTYCPGGNLKNRLKRPYDKGAPCEACPDHCDDGLCTNPCLVPNNFENCNAMRNKYGCGDDKMGMMVRMNVALRARARTKFTKGSRVSLGAISTSNPHQQPHSPAIIAGIPCRQSSPAIISGNHHWQSRSLAIMAGNPRRQTQSPAIIASNHHRQSSLAISPALSLAFSLAITTSTLIGNLTYILTGNLTGNHYWHSHQQSPDKRSPCHTTEVCVTDQVNELVTN</sequence>
<dbReference type="PRINTS" id="PR00837">
    <property type="entry name" value="V5TPXLIKE"/>
</dbReference>
<dbReference type="GO" id="GO:0005576">
    <property type="term" value="C:extracellular region"/>
    <property type="evidence" value="ECO:0007669"/>
    <property type="project" value="InterPro"/>
</dbReference>
<feature type="chain" id="PRO_5042554134" evidence="2">
    <location>
        <begin position="33"/>
        <end position="407"/>
    </location>
</feature>
<dbReference type="Pfam" id="PF08562">
    <property type="entry name" value="Crisp"/>
    <property type="match status" value="1"/>
</dbReference>
<dbReference type="Gene3D" id="3.40.33.10">
    <property type="entry name" value="CAP"/>
    <property type="match status" value="1"/>
</dbReference>
<evidence type="ECO:0000256" key="1">
    <source>
        <dbReference type="ARBA" id="ARBA00009923"/>
    </source>
</evidence>
<dbReference type="Gene3D" id="1.10.10.740">
    <property type="entry name" value="Crisp domain"/>
    <property type="match status" value="1"/>
</dbReference>
<feature type="signal peptide" evidence="2">
    <location>
        <begin position="1"/>
        <end position="32"/>
    </location>
</feature>
<proteinExistence type="inferred from homology"/>
<dbReference type="InterPro" id="IPR001283">
    <property type="entry name" value="CRISP-related"/>
</dbReference>
<dbReference type="AlphaFoldDB" id="A0AAJ7UD19"/>
<organism evidence="4 5">
    <name type="scientific">Petromyzon marinus</name>
    <name type="common">Sea lamprey</name>
    <dbReference type="NCBI Taxonomy" id="7757"/>
    <lineage>
        <taxon>Eukaryota</taxon>
        <taxon>Metazoa</taxon>
        <taxon>Chordata</taxon>
        <taxon>Craniata</taxon>
        <taxon>Vertebrata</taxon>
        <taxon>Cyclostomata</taxon>
        <taxon>Hyperoartia</taxon>
        <taxon>Petromyzontiformes</taxon>
        <taxon>Petromyzontidae</taxon>
        <taxon>Petromyzon</taxon>
    </lineage>
</organism>
<comment type="similarity">
    <text evidence="1">Belongs to the CRISP family.</text>
</comment>
<evidence type="ECO:0000313" key="5">
    <source>
        <dbReference type="RefSeq" id="XP_032832562.1"/>
    </source>
</evidence>
<keyword evidence="2" id="KW-0732">Signal</keyword>
<reference evidence="5" key="1">
    <citation type="submission" date="2025-08" db="UniProtKB">
        <authorList>
            <consortium name="RefSeq"/>
        </authorList>
    </citation>
    <scope>IDENTIFICATION</scope>
    <source>
        <tissue evidence="5">Sperm</tissue>
    </source>
</reference>